<evidence type="ECO:0000256" key="1">
    <source>
        <dbReference type="SAM" id="MobiDB-lite"/>
    </source>
</evidence>
<comment type="caution">
    <text evidence="4">The sequence shown here is derived from an EMBL/GenBank/DDBJ whole genome shotgun (WGS) entry which is preliminary data.</text>
</comment>
<dbReference type="Proteomes" id="UP000663823">
    <property type="component" value="Unassembled WGS sequence"/>
</dbReference>
<evidence type="ECO:0000313" key="5">
    <source>
        <dbReference type="Proteomes" id="UP000663874"/>
    </source>
</evidence>
<gene>
    <name evidence="4" type="ORF">FNK824_LOCUS38643</name>
    <name evidence="3" type="ORF">OTI717_LOCUS38706</name>
    <name evidence="2" type="ORF">RFH988_LOCUS38273</name>
</gene>
<dbReference type="AlphaFoldDB" id="A0A820EUP0"/>
<proteinExistence type="predicted"/>
<protein>
    <submittedName>
        <fullName evidence="4">Uncharacterized protein</fullName>
    </submittedName>
</protein>
<evidence type="ECO:0000313" key="2">
    <source>
        <dbReference type="EMBL" id="CAF1487775.1"/>
    </source>
</evidence>
<evidence type="ECO:0000313" key="3">
    <source>
        <dbReference type="EMBL" id="CAF4204443.1"/>
    </source>
</evidence>
<dbReference type="EMBL" id="CAJNOO010008968">
    <property type="protein sequence ID" value="CAF1487775.1"/>
    <property type="molecule type" value="Genomic_DNA"/>
</dbReference>
<evidence type="ECO:0000313" key="4">
    <source>
        <dbReference type="EMBL" id="CAF4251446.1"/>
    </source>
</evidence>
<dbReference type="Proteomes" id="UP000663874">
    <property type="component" value="Unassembled WGS sequence"/>
</dbReference>
<dbReference type="Proteomes" id="UP000663882">
    <property type="component" value="Unassembled WGS sequence"/>
</dbReference>
<dbReference type="EMBL" id="CAJOAX010022031">
    <property type="protein sequence ID" value="CAF4204443.1"/>
    <property type="molecule type" value="Genomic_DNA"/>
</dbReference>
<name>A0A820EUP0_9BILA</name>
<accession>A0A820EUP0</accession>
<feature type="compositionally biased region" description="Acidic residues" evidence="1">
    <location>
        <begin position="1"/>
        <end position="16"/>
    </location>
</feature>
<reference evidence="4" key="1">
    <citation type="submission" date="2021-02" db="EMBL/GenBank/DDBJ databases">
        <authorList>
            <person name="Nowell W R."/>
        </authorList>
    </citation>
    <scope>NUCLEOTIDE SEQUENCE</scope>
</reference>
<organism evidence="4 5">
    <name type="scientific">Rotaria sordida</name>
    <dbReference type="NCBI Taxonomy" id="392033"/>
    <lineage>
        <taxon>Eukaryota</taxon>
        <taxon>Metazoa</taxon>
        <taxon>Spiralia</taxon>
        <taxon>Gnathifera</taxon>
        <taxon>Rotifera</taxon>
        <taxon>Eurotatoria</taxon>
        <taxon>Bdelloidea</taxon>
        <taxon>Philodinida</taxon>
        <taxon>Philodinidae</taxon>
        <taxon>Rotaria</taxon>
    </lineage>
</organism>
<sequence length="105" mass="11744">MFCLGDDEDIDEELEEKENSNPSVDSNRHTLNTILTRLESSDESVQIQPPEQNGRAEWFNSSRPVQFDSELQMLCSSAFGGENIIPPSQNCKNIEPIAFSPSPIT</sequence>
<feature type="region of interest" description="Disordered" evidence="1">
    <location>
        <begin position="1"/>
        <end position="29"/>
    </location>
</feature>
<feature type="compositionally biased region" description="Polar residues" evidence="1">
    <location>
        <begin position="20"/>
        <end position="29"/>
    </location>
</feature>
<dbReference type="EMBL" id="CAJOBE010022596">
    <property type="protein sequence ID" value="CAF4251446.1"/>
    <property type="molecule type" value="Genomic_DNA"/>
</dbReference>